<dbReference type="GO" id="GO:0016787">
    <property type="term" value="F:hydrolase activity"/>
    <property type="evidence" value="ECO:0007669"/>
    <property type="project" value="UniProtKB-KW"/>
</dbReference>
<evidence type="ECO:0000256" key="1">
    <source>
        <dbReference type="ARBA" id="ARBA00022723"/>
    </source>
</evidence>
<dbReference type="InterPro" id="IPR036412">
    <property type="entry name" value="HAD-like_sf"/>
</dbReference>
<dbReference type="NCBIfam" id="TIGR01488">
    <property type="entry name" value="HAD-SF-IB"/>
    <property type="match status" value="1"/>
</dbReference>
<dbReference type="Gene3D" id="3.40.50.1000">
    <property type="entry name" value="HAD superfamily/HAD-like"/>
    <property type="match status" value="1"/>
</dbReference>
<dbReference type="InterPro" id="IPR023214">
    <property type="entry name" value="HAD_sf"/>
</dbReference>
<keyword evidence="4" id="KW-0812">Transmembrane</keyword>
<protein>
    <submittedName>
        <fullName evidence="5">HAD-superfamily subfamily IB hydrolase, TIGR01490</fullName>
    </submittedName>
</protein>
<dbReference type="NCBIfam" id="TIGR01490">
    <property type="entry name" value="HAD-SF-IB-hyp1"/>
    <property type="match status" value="1"/>
</dbReference>
<keyword evidence="6" id="KW-1185">Reference proteome</keyword>
<keyword evidence="4" id="KW-0472">Membrane</keyword>
<dbReference type="PANTHER" id="PTHR43344">
    <property type="entry name" value="PHOSPHOSERINE PHOSPHATASE"/>
    <property type="match status" value="1"/>
</dbReference>
<reference evidence="6" key="1">
    <citation type="submission" date="2017-02" db="EMBL/GenBank/DDBJ databases">
        <authorList>
            <person name="Varghese N."/>
            <person name="Submissions S."/>
        </authorList>
    </citation>
    <scope>NUCLEOTIDE SEQUENCE [LARGE SCALE GENOMIC DNA]</scope>
    <source>
        <strain evidence="6">R11H</strain>
    </source>
</reference>
<dbReference type="PANTHER" id="PTHR43344:SF13">
    <property type="entry name" value="PHOSPHATASE RV3661-RELATED"/>
    <property type="match status" value="1"/>
</dbReference>
<accession>A0A1T5DWY5</accession>
<keyword evidence="3" id="KW-0460">Magnesium</keyword>
<dbReference type="OrthoDB" id="7739434at2"/>
<dbReference type="Pfam" id="PF12710">
    <property type="entry name" value="HAD"/>
    <property type="match status" value="1"/>
</dbReference>
<keyword evidence="4" id="KW-1133">Transmembrane helix</keyword>
<evidence type="ECO:0000313" key="6">
    <source>
        <dbReference type="Proteomes" id="UP000190044"/>
    </source>
</evidence>
<dbReference type="InterPro" id="IPR050582">
    <property type="entry name" value="HAD-like_SerB"/>
</dbReference>
<evidence type="ECO:0000256" key="2">
    <source>
        <dbReference type="ARBA" id="ARBA00022801"/>
    </source>
</evidence>
<dbReference type="SUPFAM" id="SSF56784">
    <property type="entry name" value="HAD-like"/>
    <property type="match status" value="1"/>
</dbReference>
<dbReference type="Proteomes" id="UP000190044">
    <property type="component" value="Unassembled WGS sequence"/>
</dbReference>
<evidence type="ECO:0000256" key="4">
    <source>
        <dbReference type="SAM" id="Phobius"/>
    </source>
</evidence>
<sequence length="243" mass="26919">MARPQRKVEAAPQPAARPMGLSIFDLDRTLTIQPTYSRFLLFAARHRAPWRLLLVPLLVPVALLYAVKLISRRTMKEAMHGVALGRRLPQRDAVRLADRFARDLIARGLYPEGIARIERERASGRRIVIASAAPHLYVAALARRLGVADVIATASTWRGGCLTPAIDGTNCYGADKKGRIEAFLAAAGIAREMAHIRFFSDHISDLPVFELADEAIAVNPSRALRATATERRWSILDWRGAAR</sequence>
<evidence type="ECO:0000313" key="5">
    <source>
        <dbReference type="EMBL" id="SKB76328.1"/>
    </source>
</evidence>
<gene>
    <name evidence="5" type="ORF">SAMN06295937_101728</name>
</gene>
<name>A0A1T5DWY5_9SPHN</name>
<feature type="transmembrane region" description="Helical" evidence="4">
    <location>
        <begin position="48"/>
        <end position="67"/>
    </location>
</feature>
<dbReference type="GO" id="GO:0046872">
    <property type="term" value="F:metal ion binding"/>
    <property type="evidence" value="ECO:0007669"/>
    <property type="project" value="UniProtKB-KW"/>
</dbReference>
<organism evidence="5 6">
    <name type="scientific">Sphingopyxis flava</name>
    <dbReference type="NCBI Taxonomy" id="1507287"/>
    <lineage>
        <taxon>Bacteria</taxon>
        <taxon>Pseudomonadati</taxon>
        <taxon>Pseudomonadota</taxon>
        <taxon>Alphaproteobacteria</taxon>
        <taxon>Sphingomonadales</taxon>
        <taxon>Sphingomonadaceae</taxon>
        <taxon>Sphingopyxis</taxon>
    </lineage>
</organism>
<keyword evidence="1" id="KW-0479">Metal-binding</keyword>
<dbReference type="InterPro" id="IPR006385">
    <property type="entry name" value="HAD_hydro_SerB1"/>
</dbReference>
<evidence type="ECO:0000256" key="3">
    <source>
        <dbReference type="ARBA" id="ARBA00022842"/>
    </source>
</evidence>
<dbReference type="AlphaFoldDB" id="A0A1T5DWY5"/>
<dbReference type="RefSeq" id="WP_079639305.1">
    <property type="nucleotide sequence ID" value="NZ_FUYP01000017.1"/>
</dbReference>
<proteinExistence type="predicted"/>
<keyword evidence="2 5" id="KW-0378">Hydrolase</keyword>
<dbReference type="Gene3D" id="1.20.1440.100">
    <property type="entry name" value="SG protein - dephosphorylation function"/>
    <property type="match status" value="1"/>
</dbReference>
<dbReference type="EMBL" id="FUYP01000017">
    <property type="protein sequence ID" value="SKB76328.1"/>
    <property type="molecule type" value="Genomic_DNA"/>
</dbReference>